<name>Q1JVC6_DESA6</name>
<comment type="caution">
    <text evidence="5">The sequence shown here is derived from an EMBL/GenBank/DDBJ whole genome shotgun (WGS) entry which is preliminary data.</text>
</comment>
<dbReference type="OrthoDB" id="9778432at2"/>
<protein>
    <recommendedName>
        <fullName evidence="1">diguanylate cyclase</fullName>
        <ecNumber evidence="1">2.7.7.65</ecNumber>
    </recommendedName>
</protein>
<dbReference type="CDD" id="cd01949">
    <property type="entry name" value="GGDEF"/>
    <property type="match status" value="1"/>
</dbReference>
<dbReference type="PROSITE" id="PS50887">
    <property type="entry name" value="GGDEF"/>
    <property type="match status" value="1"/>
</dbReference>
<evidence type="ECO:0000313" key="6">
    <source>
        <dbReference type="Proteomes" id="UP000005695"/>
    </source>
</evidence>
<dbReference type="RefSeq" id="WP_006003315.1">
    <property type="nucleotide sequence ID" value="NZ_AAEW02000044.1"/>
</dbReference>
<feature type="transmembrane region" description="Helical" evidence="3">
    <location>
        <begin position="45"/>
        <end position="66"/>
    </location>
</feature>
<dbReference type="Pfam" id="PF00990">
    <property type="entry name" value="GGDEF"/>
    <property type="match status" value="1"/>
</dbReference>
<organism evidence="5 6">
    <name type="scientific">Desulfuromonas acetoxidans (strain DSM 684 / 11070)</name>
    <dbReference type="NCBI Taxonomy" id="281689"/>
    <lineage>
        <taxon>Bacteria</taxon>
        <taxon>Pseudomonadati</taxon>
        <taxon>Thermodesulfobacteriota</taxon>
        <taxon>Desulfuromonadia</taxon>
        <taxon>Desulfuromonadales</taxon>
        <taxon>Desulfuromonadaceae</taxon>
        <taxon>Desulfuromonas</taxon>
    </lineage>
</organism>
<dbReference type="SUPFAM" id="SSF55073">
    <property type="entry name" value="Nucleotide cyclase"/>
    <property type="match status" value="1"/>
</dbReference>
<dbReference type="InterPro" id="IPR043128">
    <property type="entry name" value="Rev_trsase/Diguanyl_cyclase"/>
</dbReference>
<sequence>MAEKFFKFSQDTIWLFLAVGIVLFISIRYDLIATIAILINDHRELRLHEILTALSCAIVFVLIFVFRRLKELGTCRCRLLDTIREINALSTTDRLTGLNNRRYFVKIAARDVGISLHAGGSPLVAIVDIDHLTSLNDAFGQNVGDYVLKQIAELISDNLAETDLAARFRGPTFIILLGDSDTTTAVKRFDALRQKIFDSIFFIDSDKVSTSVSIGVGSKQETTQSLSDLINDAEIALFEAKDSGRNRVVLR</sequence>
<reference evidence="5" key="2">
    <citation type="submission" date="2006-05" db="EMBL/GenBank/DDBJ databases">
        <title>Sequencing of the draft genome and assembly of Desulfuromonas acetoxidans DSM 684.</title>
        <authorList>
            <consortium name="US DOE Joint Genome Institute (JGI-PGF)"/>
            <person name="Copeland A."/>
            <person name="Lucas S."/>
            <person name="Lapidus A."/>
            <person name="Barry K."/>
            <person name="Detter J.C."/>
            <person name="Glavina del Rio T."/>
            <person name="Hammon N."/>
            <person name="Israni S."/>
            <person name="Dalin E."/>
            <person name="Tice H."/>
            <person name="Bruce D."/>
            <person name="Pitluck S."/>
            <person name="Richardson P."/>
        </authorList>
    </citation>
    <scope>NUCLEOTIDE SEQUENCE [LARGE SCALE GENOMIC DNA]</scope>
    <source>
        <strain evidence="5">DSM 684</strain>
    </source>
</reference>
<evidence type="ECO:0000256" key="3">
    <source>
        <dbReference type="SAM" id="Phobius"/>
    </source>
</evidence>
<dbReference type="NCBIfam" id="TIGR00254">
    <property type="entry name" value="GGDEF"/>
    <property type="match status" value="1"/>
</dbReference>
<dbReference type="GO" id="GO:0052621">
    <property type="term" value="F:diguanylate cyclase activity"/>
    <property type="evidence" value="ECO:0007669"/>
    <property type="project" value="UniProtKB-EC"/>
</dbReference>
<accession>Q1JVC6</accession>
<evidence type="ECO:0000259" key="4">
    <source>
        <dbReference type="PROSITE" id="PS50887"/>
    </source>
</evidence>
<keyword evidence="6" id="KW-1185">Reference proteome</keyword>
<dbReference type="EC" id="2.7.7.65" evidence="1"/>
<dbReference type="EMBL" id="AAEW02000044">
    <property type="protein sequence ID" value="EAT14188.1"/>
    <property type="molecule type" value="Genomic_DNA"/>
</dbReference>
<dbReference type="Proteomes" id="UP000005695">
    <property type="component" value="Unassembled WGS sequence"/>
</dbReference>
<dbReference type="InterPro" id="IPR050469">
    <property type="entry name" value="Diguanylate_Cyclase"/>
</dbReference>
<dbReference type="InterPro" id="IPR000160">
    <property type="entry name" value="GGDEF_dom"/>
</dbReference>
<dbReference type="SMART" id="SM00267">
    <property type="entry name" value="GGDEF"/>
    <property type="match status" value="1"/>
</dbReference>
<dbReference type="Gene3D" id="3.30.70.270">
    <property type="match status" value="1"/>
</dbReference>
<proteinExistence type="predicted"/>
<feature type="transmembrane region" description="Helical" evidence="3">
    <location>
        <begin position="12"/>
        <end position="39"/>
    </location>
</feature>
<comment type="catalytic activity">
    <reaction evidence="2">
        <text>2 GTP = 3',3'-c-di-GMP + 2 diphosphate</text>
        <dbReference type="Rhea" id="RHEA:24898"/>
        <dbReference type="ChEBI" id="CHEBI:33019"/>
        <dbReference type="ChEBI" id="CHEBI:37565"/>
        <dbReference type="ChEBI" id="CHEBI:58805"/>
        <dbReference type="EC" id="2.7.7.65"/>
    </reaction>
</comment>
<evidence type="ECO:0000256" key="2">
    <source>
        <dbReference type="ARBA" id="ARBA00034247"/>
    </source>
</evidence>
<gene>
    <name evidence="5" type="ORF">Dace_0047</name>
</gene>
<dbReference type="PANTHER" id="PTHR45138">
    <property type="entry name" value="REGULATORY COMPONENTS OF SENSORY TRANSDUCTION SYSTEM"/>
    <property type="match status" value="1"/>
</dbReference>
<evidence type="ECO:0000313" key="5">
    <source>
        <dbReference type="EMBL" id="EAT14188.1"/>
    </source>
</evidence>
<keyword evidence="3" id="KW-0812">Transmembrane</keyword>
<dbReference type="PANTHER" id="PTHR45138:SF9">
    <property type="entry name" value="DIGUANYLATE CYCLASE DGCM-RELATED"/>
    <property type="match status" value="1"/>
</dbReference>
<evidence type="ECO:0000256" key="1">
    <source>
        <dbReference type="ARBA" id="ARBA00012528"/>
    </source>
</evidence>
<dbReference type="InterPro" id="IPR029787">
    <property type="entry name" value="Nucleotide_cyclase"/>
</dbReference>
<keyword evidence="3" id="KW-0472">Membrane</keyword>
<feature type="domain" description="GGDEF" evidence="4">
    <location>
        <begin position="120"/>
        <end position="251"/>
    </location>
</feature>
<reference evidence="5" key="1">
    <citation type="submission" date="2006-05" db="EMBL/GenBank/DDBJ databases">
        <title>Annotation of the draft genome assembly of Desulfuromonas acetoxidans DSM 684.</title>
        <authorList>
            <consortium name="US DOE Joint Genome Institute (JGI-ORNL)"/>
            <person name="Larimer F."/>
            <person name="Land M."/>
            <person name="Hauser L."/>
        </authorList>
    </citation>
    <scope>NUCLEOTIDE SEQUENCE [LARGE SCALE GENOMIC DNA]</scope>
    <source>
        <strain evidence="5">DSM 684</strain>
    </source>
</reference>
<keyword evidence="3" id="KW-1133">Transmembrane helix</keyword>
<dbReference type="AlphaFoldDB" id="Q1JVC6"/>